<feature type="compositionally biased region" description="Basic residues" evidence="4">
    <location>
        <begin position="439"/>
        <end position="450"/>
    </location>
</feature>
<dbReference type="InterPro" id="IPR041179">
    <property type="entry name" value="C10orf90_N"/>
</dbReference>
<feature type="region of interest" description="Disordered" evidence="4">
    <location>
        <begin position="140"/>
        <end position="159"/>
    </location>
</feature>
<dbReference type="Pfam" id="PF17730">
    <property type="entry name" value="Centro_C10orf90"/>
    <property type="match status" value="1"/>
</dbReference>
<gene>
    <name evidence="7" type="ORF">chiPu_0008635</name>
</gene>
<accession>A0A401SIF9</accession>
<dbReference type="GO" id="GO:0008017">
    <property type="term" value="F:microtubule binding"/>
    <property type="evidence" value="ECO:0007669"/>
    <property type="project" value="TreeGrafter"/>
</dbReference>
<feature type="domain" description="Centrosomal protein C10orf90 N-terminal" evidence="6">
    <location>
        <begin position="115"/>
        <end position="318"/>
    </location>
</feature>
<evidence type="ECO:0000313" key="8">
    <source>
        <dbReference type="Proteomes" id="UP000287033"/>
    </source>
</evidence>
<dbReference type="OMA" id="MYKPDFI"/>
<feature type="region of interest" description="Disordered" evidence="4">
    <location>
        <begin position="67"/>
        <end position="87"/>
    </location>
</feature>
<feature type="domain" description="ALMS motif" evidence="5">
    <location>
        <begin position="480"/>
        <end position="617"/>
    </location>
</feature>
<evidence type="ECO:0000256" key="3">
    <source>
        <dbReference type="ARBA" id="ARBA00023212"/>
    </source>
</evidence>
<comment type="caution">
    <text evidence="7">The sequence shown here is derived from an EMBL/GenBank/DDBJ whole genome shotgun (WGS) entry which is preliminary data.</text>
</comment>
<proteinExistence type="predicted"/>
<evidence type="ECO:0008006" key="9">
    <source>
        <dbReference type="Google" id="ProtNLM"/>
    </source>
</evidence>
<dbReference type="GO" id="GO:0005829">
    <property type="term" value="C:cytosol"/>
    <property type="evidence" value="ECO:0007669"/>
    <property type="project" value="TreeGrafter"/>
</dbReference>
<evidence type="ECO:0000256" key="2">
    <source>
        <dbReference type="ARBA" id="ARBA00022490"/>
    </source>
</evidence>
<dbReference type="Proteomes" id="UP000287033">
    <property type="component" value="Unassembled WGS sequence"/>
</dbReference>
<dbReference type="PANTHER" id="PTHR21553:SF24">
    <property type="entry name" value="(E2-INDEPENDENT) E3 UBIQUITIN-CONJUGATING ENZYME FATS"/>
    <property type="match status" value="1"/>
</dbReference>
<evidence type="ECO:0000256" key="1">
    <source>
        <dbReference type="ARBA" id="ARBA00004300"/>
    </source>
</evidence>
<dbReference type="GO" id="GO:0005813">
    <property type="term" value="C:centrosome"/>
    <property type="evidence" value="ECO:0007669"/>
    <property type="project" value="UniProtKB-SubCell"/>
</dbReference>
<evidence type="ECO:0000313" key="7">
    <source>
        <dbReference type="EMBL" id="GCC30187.1"/>
    </source>
</evidence>
<dbReference type="Pfam" id="PF15309">
    <property type="entry name" value="ALMS_motif"/>
    <property type="match status" value="1"/>
</dbReference>
<feature type="compositionally biased region" description="Polar residues" evidence="4">
    <location>
        <begin position="140"/>
        <end position="153"/>
    </location>
</feature>
<feature type="compositionally biased region" description="Polar residues" evidence="4">
    <location>
        <begin position="451"/>
        <end position="462"/>
    </location>
</feature>
<keyword evidence="3" id="KW-0206">Cytoskeleton</keyword>
<evidence type="ECO:0000259" key="5">
    <source>
        <dbReference type="Pfam" id="PF15309"/>
    </source>
</evidence>
<feature type="region of interest" description="Disordered" evidence="4">
    <location>
        <begin position="439"/>
        <end position="462"/>
    </location>
</feature>
<dbReference type="PANTHER" id="PTHR21553">
    <property type="entry name" value="ALMS1-RELATED"/>
    <property type="match status" value="1"/>
</dbReference>
<dbReference type="AlphaFoldDB" id="A0A401SIF9"/>
<dbReference type="OrthoDB" id="8899035at2759"/>
<comment type="subcellular location">
    <subcellularLocation>
        <location evidence="1">Cytoplasm</location>
        <location evidence="1">Cytoskeleton</location>
        <location evidence="1">Microtubule organizing center</location>
        <location evidence="1">Centrosome</location>
    </subcellularLocation>
</comment>
<sequence length="626" mass="71218">MFLSCLLRALSEETGNNTKTCFFIQHSHFRSPKSKLYVTSSKDNAMIPSALITLAIREEASKDHSYASSTCLQHTQPGHSHQLLSNPNVKTLHTPLSKMPDEESILDSTTHWRKGRILTKPRKGFSSITITARKLISPVNNTSKQTVSGSPNEKNPAARDRSVKVLKNFKSCKGIAHIHSPTDNANEFLCDGYTAAVECSEPRSALHSTEDRPSSLKIDSRHPEILLLSNNGDKTHLLAQQFHSSISFSHFDVLPQCFKSTYYLDKSFLVDLCSLTNNGLKQKTTLSFKLNCTSCISSADGGNGTVKLIPFTETSKEKVDFNILDQKTLDASLTDNDCIREQKSTPQKECKSACQCNGYVRSAIKGAPRLPKESAHFSFSLSNMKKGMTFARIDQKYKCHQQKMQHSFFEIVTETDDITFPNNHVDLIGKRKDIVKQGRQKSTFRMKAKSTTRSPLVHQGENNNISQSQLNTECEKTTLQLLTLREALEMYKPDFISRSQKRVQQLEVKAKRRKVQLTEPMELQRKRMESSVQNMPFSSPIKKRQCTIPHPLSDNLFKPKERMIPEKEMQMRSKRIYNMLPEVKRKKEEEKKKIISQTNRLRAEVFKKKLLDQILQRTNDNGQESA</sequence>
<dbReference type="InterPro" id="IPR029299">
    <property type="entry name" value="ALMS_motif"/>
</dbReference>
<protein>
    <recommendedName>
        <fullName evidence="9">ALMS motif domain-containing protein</fullName>
    </recommendedName>
</protein>
<evidence type="ECO:0000256" key="4">
    <source>
        <dbReference type="SAM" id="MobiDB-lite"/>
    </source>
</evidence>
<evidence type="ECO:0000259" key="6">
    <source>
        <dbReference type="Pfam" id="PF17730"/>
    </source>
</evidence>
<reference evidence="7 8" key="1">
    <citation type="journal article" date="2018" name="Nat. Ecol. Evol.">
        <title>Shark genomes provide insights into elasmobranch evolution and the origin of vertebrates.</title>
        <authorList>
            <person name="Hara Y"/>
            <person name="Yamaguchi K"/>
            <person name="Onimaru K"/>
            <person name="Kadota M"/>
            <person name="Koyanagi M"/>
            <person name="Keeley SD"/>
            <person name="Tatsumi K"/>
            <person name="Tanaka K"/>
            <person name="Motone F"/>
            <person name="Kageyama Y"/>
            <person name="Nozu R"/>
            <person name="Adachi N"/>
            <person name="Nishimura O"/>
            <person name="Nakagawa R"/>
            <person name="Tanegashima C"/>
            <person name="Kiyatake I"/>
            <person name="Matsumoto R"/>
            <person name="Murakumo K"/>
            <person name="Nishida K"/>
            <person name="Terakita A"/>
            <person name="Kuratani S"/>
            <person name="Sato K"/>
            <person name="Hyodo S Kuraku.S."/>
        </authorList>
    </citation>
    <scope>NUCLEOTIDE SEQUENCE [LARGE SCALE GENOMIC DNA]</scope>
</reference>
<feature type="region of interest" description="Disordered" evidence="4">
    <location>
        <begin position="526"/>
        <end position="545"/>
    </location>
</feature>
<keyword evidence="8" id="KW-1185">Reference proteome</keyword>
<dbReference type="GO" id="GO:0046599">
    <property type="term" value="P:regulation of centriole replication"/>
    <property type="evidence" value="ECO:0007669"/>
    <property type="project" value="TreeGrafter"/>
</dbReference>
<keyword evidence="2" id="KW-0963">Cytoplasm</keyword>
<dbReference type="GO" id="GO:0005814">
    <property type="term" value="C:centriole"/>
    <property type="evidence" value="ECO:0007669"/>
    <property type="project" value="TreeGrafter"/>
</dbReference>
<organism evidence="7 8">
    <name type="scientific">Chiloscyllium punctatum</name>
    <name type="common">Brownbanded bambooshark</name>
    <name type="synonym">Hemiscyllium punctatum</name>
    <dbReference type="NCBI Taxonomy" id="137246"/>
    <lineage>
        <taxon>Eukaryota</taxon>
        <taxon>Metazoa</taxon>
        <taxon>Chordata</taxon>
        <taxon>Craniata</taxon>
        <taxon>Vertebrata</taxon>
        <taxon>Chondrichthyes</taxon>
        <taxon>Elasmobranchii</taxon>
        <taxon>Galeomorphii</taxon>
        <taxon>Galeoidea</taxon>
        <taxon>Orectolobiformes</taxon>
        <taxon>Hemiscylliidae</taxon>
        <taxon>Chiloscyllium</taxon>
    </lineage>
</organism>
<dbReference type="EMBL" id="BEZZ01000287">
    <property type="protein sequence ID" value="GCC30187.1"/>
    <property type="molecule type" value="Genomic_DNA"/>
</dbReference>
<name>A0A401SIF9_CHIPU</name>